<name>A0AAV9GE49_9PEZI</name>
<gene>
    <name evidence="2" type="ORF">QBC34DRAFT_149962</name>
</gene>
<dbReference type="AlphaFoldDB" id="A0AAV9GE49"/>
<evidence type="ECO:0000313" key="3">
    <source>
        <dbReference type="Proteomes" id="UP001321760"/>
    </source>
</evidence>
<reference evidence="2" key="1">
    <citation type="journal article" date="2023" name="Mol. Phylogenet. Evol.">
        <title>Genome-scale phylogeny and comparative genomics of the fungal order Sordariales.</title>
        <authorList>
            <person name="Hensen N."/>
            <person name="Bonometti L."/>
            <person name="Westerberg I."/>
            <person name="Brannstrom I.O."/>
            <person name="Guillou S."/>
            <person name="Cros-Aarteil S."/>
            <person name="Calhoun S."/>
            <person name="Haridas S."/>
            <person name="Kuo A."/>
            <person name="Mondo S."/>
            <person name="Pangilinan J."/>
            <person name="Riley R."/>
            <person name="LaButti K."/>
            <person name="Andreopoulos B."/>
            <person name="Lipzen A."/>
            <person name="Chen C."/>
            <person name="Yan M."/>
            <person name="Daum C."/>
            <person name="Ng V."/>
            <person name="Clum A."/>
            <person name="Steindorff A."/>
            <person name="Ohm R.A."/>
            <person name="Martin F."/>
            <person name="Silar P."/>
            <person name="Natvig D.O."/>
            <person name="Lalanne C."/>
            <person name="Gautier V."/>
            <person name="Ament-Velasquez S.L."/>
            <person name="Kruys A."/>
            <person name="Hutchinson M.I."/>
            <person name="Powell A.J."/>
            <person name="Barry K."/>
            <person name="Miller A.N."/>
            <person name="Grigoriev I.V."/>
            <person name="Debuchy R."/>
            <person name="Gladieux P."/>
            <person name="Hiltunen Thoren M."/>
            <person name="Johannesson H."/>
        </authorList>
    </citation>
    <scope>NUCLEOTIDE SEQUENCE</scope>
    <source>
        <strain evidence="2">PSN243</strain>
    </source>
</reference>
<evidence type="ECO:0000313" key="2">
    <source>
        <dbReference type="EMBL" id="KAK4446388.1"/>
    </source>
</evidence>
<dbReference type="EMBL" id="MU865957">
    <property type="protein sequence ID" value="KAK4446388.1"/>
    <property type="molecule type" value="Genomic_DNA"/>
</dbReference>
<feature type="compositionally biased region" description="Low complexity" evidence="1">
    <location>
        <begin position="178"/>
        <end position="190"/>
    </location>
</feature>
<organism evidence="2 3">
    <name type="scientific">Podospora aff. communis PSN243</name>
    <dbReference type="NCBI Taxonomy" id="3040156"/>
    <lineage>
        <taxon>Eukaryota</taxon>
        <taxon>Fungi</taxon>
        <taxon>Dikarya</taxon>
        <taxon>Ascomycota</taxon>
        <taxon>Pezizomycotina</taxon>
        <taxon>Sordariomycetes</taxon>
        <taxon>Sordariomycetidae</taxon>
        <taxon>Sordariales</taxon>
        <taxon>Podosporaceae</taxon>
        <taxon>Podospora</taxon>
    </lineage>
</organism>
<sequence length="256" mass="28036">MLLRGLLCRVPLRDQFHLPRGKPAAVAPFRTPPVSCCAPFLNFPPCPRLTTASSSACRTWNWRCRWLAVALRLGSGILLKVGIVETGTHVLQTFETAPSCALSFPGPHAGRFPAPVTCLVPPGPDTQLLFSQICDPTRWLISLPRTFPCRAPIVPSLPHTLGSPNPSSQQRSRDADVRVSSPPHHVSDSVWPTEGRDEALMLTKVSSSQSLHLPRTRRQPRSNQANRPSTSSTSYNARAFCLTARRETPNTKKPGA</sequence>
<keyword evidence="3" id="KW-1185">Reference proteome</keyword>
<reference evidence="2" key="2">
    <citation type="submission" date="2023-05" db="EMBL/GenBank/DDBJ databases">
        <authorList>
            <consortium name="Lawrence Berkeley National Laboratory"/>
            <person name="Steindorff A."/>
            <person name="Hensen N."/>
            <person name="Bonometti L."/>
            <person name="Westerberg I."/>
            <person name="Brannstrom I.O."/>
            <person name="Guillou S."/>
            <person name="Cros-Aarteil S."/>
            <person name="Calhoun S."/>
            <person name="Haridas S."/>
            <person name="Kuo A."/>
            <person name="Mondo S."/>
            <person name="Pangilinan J."/>
            <person name="Riley R."/>
            <person name="Labutti K."/>
            <person name="Andreopoulos B."/>
            <person name="Lipzen A."/>
            <person name="Chen C."/>
            <person name="Yanf M."/>
            <person name="Daum C."/>
            <person name="Ng V."/>
            <person name="Clum A."/>
            <person name="Ohm R."/>
            <person name="Martin F."/>
            <person name="Silar P."/>
            <person name="Natvig D."/>
            <person name="Lalanne C."/>
            <person name="Gautier V."/>
            <person name="Ament-Velasquez S.L."/>
            <person name="Kruys A."/>
            <person name="Hutchinson M.I."/>
            <person name="Powell A.J."/>
            <person name="Barry K."/>
            <person name="Miller A.N."/>
            <person name="Grigoriev I.V."/>
            <person name="Debuchy R."/>
            <person name="Gladieux P."/>
            <person name="Thoren M.H."/>
            <person name="Johannesson H."/>
        </authorList>
    </citation>
    <scope>NUCLEOTIDE SEQUENCE</scope>
    <source>
        <strain evidence="2">PSN243</strain>
    </source>
</reference>
<evidence type="ECO:0000256" key="1">
    <source>
        <dbReference type="SAM" id="MobiDB-lite"/>
    </source>
</evidence>
<protein>
    <submittedName>
        <fullName evidence="2">Uncharacterized protein</fullName>
    </submittedName>
</protein>
<feature type="region of interest" description="Disordered" evidence="1">
    <location>
        <begin position="158"/>
        <end position="237"/>
    </location>
</feature>
<accession>A0AAV9GE49</accession>
<dbReference type="Proteomes" id="UP001321760">
    <property type="component" value="Unassembled WGS sequence"/>
</dbReference>
<feature type="compositionally biased region" description="Polar residues" evidence="1">
    <location>
        <begin position="221"/>
        <end position="236"/>
    </location>
</feature>
<comment type="caution">
    <text evidence="2">The sequence shown here is derived from an EMBL/GenBank/DDBJ whole genome shotgun (WGS) entry which is preliminary data.</text>
</comment>
<proteinExistence type="predicted"/>